<dbReference type="InterPro" id="IPR042245">
    <property type="entry name" value="Tgt2/MlaC_sf"/>
</dbReference>
<dbReference type="STRING" id="583355.Caka_2497"/>
<keyword evidence="2" id="KW-1185">Reference proteome</keyword>
<reference evidence="1 2" key="1">
    <citation type="journal article" date="2010" name="Stand. Genomic Sci.">
        <title>Complete genome sequence of Coraliomargarita akajimensis type strain (04OKA010-24).</title>
        <authorList>
            <person name="Mavromatis K."/>
            <person name="Abt B."/>
            <person name="Brambilla E."/>
            <person name="Lapidus A."/>
            <person name="Copeland A."/>
            <person name="Deshpande S."/>
            <person name="Nolan M."/>
            <person name="Lucas S."/>
            <person name="Tice H."/>
            <person name="Cheng J.F."/>
            <person name="Han C."/>
            <person name="Detter J.C."/>
            <person name="Woyke T."/>
            <person name="Goodwin L."/>
            <person name="Pitluck S."/>
            <person name="Held B."/>
            <person name="Brettin T."/>
            <person name="Tapia R."/>
            <person name="Ivanova N."/>
            <person name="Mikhailova N."/>
            <person name="Pati A."/>
            <person name="Liolios K."/>
            <person name="Chen A."/>
            <person name="Palaniappan K."/>
            <person name="Land M."/>
            <person name="Hauser L."/>
            <person name="Chang Y.J."/>
            <person name="Jeffries C.D."/>
            <person name="Rohde M."/>
            <person name="Goker M."/>
            <person name="Bristow J."/>
            <person name="Eisen J.A."/>
            <person name="Markowitz V."/>
            <person name="Hugenholtz P."/>
            <person name="Klenk H.P."/>
            <person name="Kyrpides N.C."/>
        </authorList>
    </citation>
    <scope>NUCLEOTIDE SEQUENCE [LARGE SCALE GENOMIC DNA]</scope>
    <source>
        <strain evidence="2">DSM 45221 / IAM 15411 / JCM 23193 / KCTC 12865</strain>
    </source>
</reference>
<dbReference type="InterPro" id="IPR008869">
    <property type="entry name" value="MlaC/ttg2D"/>
</dbReference>
<dbReference type="HOGENOM" id="CLU_094502_2_0_0"/>
<accession>D5ENN7</accession>
<proteinExistence type="predicted"/>
<dbReference type="PANTHER" id="PTHR36573">
    <property type="entry name" value="INTERMEMBRANE PHOSPHOLIPID TRANSPORT SYSTEM BINDING PROTEIN MLAC"/>
    <property type="match status" value="1"/>
</dbReference>
<evidence type="ECO:0000313" key="1">
    <source>
        <dbReference type="EMBL" id="ADE55513.1"/>
    </source>
</evidence>
<dbReference type="Gene3D" id="3.10.450.710">
    <property type="entry name" value="Tgt2/MlaC"/>
    <property type="match status" value="1"/>
</dbReference>
<dbReference type="Proteomes" id="UP000000925">
    <property type="component" value="Chromosome"/>
</dbReference>
<dbReference type="KEGG" id="caa:Caka_2497"/>
<organism evidence="1 2">
    <name type="scientific">Coraliomargarita akajimensis (strain DSM 45221 / IAM 15411 / JCM 23193 / KCTC 12865 / 04OKA010-24)</name>
    <dbReference type="NCBI Taxonomy" id="583355"/>
    <lineage>
        <taxon>Bacteria</taxon>
        <taxon>Pseudomonadati</taxon>
        <taxon>Verrucomicrobiota</taxon>
        <taxon>Opitutia</taxon>
        <taxon>Puniceicoccales</taxon>
        <taxon>Coraliomargaritaceae</taxon>
        <taxon>Coraliomargarita</taxon>
    </lineage>
</organism>
<dbReference type="AlphaFoldDB" id="D5ENN7"/>
<gene>
    <name evidence="1" type="ordered locus">Caka_2497</name>
</gene>
<dbReference type="PANTHER" id="PTHR36573:SF1">
    <property type="entry name" value="INTERMEMBRANE PHOSPHOLIPID TRANSPORT SYSTEM BINDING PROTEIN MLAC"/>
    <property type="match status" value="1"/>
</dbReference>
<protein>
    <submittedName>
        <fullName evidence="1">Toluene tolerance family protein</fullName>
    </submittedName>
</protein>
<dbReference type="Pfam" id="PF05494">
    <property type="entry name" value="MlaC"/>
    <property type="match status" value="1"/>
</dbReference>
<dbReference type="EMBL" id="CP001998">
    <property type="protein sequence ID" value="ADE55513.1"/>
    <property type="molecule type" value="Genomic_DNA"/>
</dbReference>
<evidence type="ECO:0000313" key="2">
    <source>
        <dbReference type="Proteomes" id="UP000000925"/>
    </source>
</evidence>
<sequence>MLGISSLLAKEDPAVKLQDTMSRGLDIFFGEHAAEFSAEEKRAQISELINETYDINVILRRSMGRNWKKLTEAEQAEVSRLFKLIVVKVSYKGMEGQAKPSIEWGETVWLSDKRVQVPSTVVGEDQTLTVVYSLGRLSTGWQIYDLTAEDISFVSNYRQQFDDHFRRKGGKELIEKLKGILEQDYAPNEVHL</sequence>
<dbReference type="RefSeq" id="WP_013044235.1">
    <property type="nucleotide sequence ID" value="NC_014008.1"/>
</dbReference>
<dbReference type="eggNOG" id="COG2854">
    <property type="taxonomic scope" value="Bacteria"/>
</dbReference>
<name>D5ENN7_CORAD</name>